<name>A0A437QH39_9PROT</name>
<organism evidence="9 10">
    <name type="scientific">Hwanghaeella grinnelliae</name>
    <dbReference type="NCBI Taxonomy" id="2500179"/>
    <lineage>
        <taxon>Bacteria</taxon>
        <taxon>Pseudomonadati</taxon>
        <taxon>Pseudomonadota</taxon>
        <taxon>Alphaproteobacteria</taxon>
        <taxon>Rhodospirillales</taxon>
        <taxon>Rhodospirillaceae</taxon>
        <taxon>Hwanghaeella</taxon>
    </lineage>
</organism>
<evidence type="ECO:0000256" key="4">
    <source>
        <dbReference type="ARBA" id="ARBA00022692"/>
    </source>
</evidence>
<evidence type="ECO:0000256" key="1">
    <source>
        <dbReference type="ARBA" id="ARBA00004651"/>
    </source>
</evidence>
<dbReference type="Gene3D" id="3.30.70.100">
    <property type="match status" value="1"/>
</dbReference>
<dbReference type="EMBL" id="SADE01000004">
    <property type="protein sequence ID" value="RVU33879.1"/>
    <property type="molecule type" value="Genomic_DNA"/>
</dbReference>
<dbReference type="InterPro" id="IPR010920">
    <property type="entry name" value="LSM_dom_sf"/>
</dbReference>
<comment type="function">
    <text evidence="7">Mechanosensitive channel that participates in the regulation of osmotic pressure changes within the cell, opening in response to stretch forces in the membrane lipid bilayer, without the need for other proteins. Contributes to normal resistance to hypoosmotic shock. Forms an ion channel of 1.0 nanosiemens conductance with a slight preference for anions.</text>
</comment>
<keyword evidence="4 7" id="KW-0812">Transmembrane</keyword>
<keyword evidence="7" id="KW-0997">Cell inner membrane</keyword>
<feature type="domain" description="Cyclic nucleotide-binding" evidence="8">
    <location>
        <begin position="333"/>
        <end position="453"/>
    </location>
</feature>
<dbReference type="InterPro" id="IPR000595">
    <property type="entry name" value="cNMP-bd_dom"/>
</dbReference>
<dbReference type="InterPro" id="IPR006685">
    <property type="entry name" value="MscS_channel_2nd"/>
</dbReference>
<feature type="transmembrane region" description="Helical" evidence="7">
    <location>
        <begin position="54"/>
        <end position="76"/>
    </location>
</feature>
<dbReference type="PANTHER" id="PTHR30221:SF1">
    <property type="entry name" value="SMALL-CONDUCTANCE MECHANOSENSITIVE CHANNEL"/>
    <property type="match status" value="1"/>
</dbReference>
<feature type="transmembrane region" description="Helical" evidence="7">
    <location>
        <begin position="96"/>
        <end position="118"/>
    </location>
</feature>
<feature type="transmembrane region" description="Helical" evidence="7">
    <location>
        <begin position="124"/>
        <end position="144"/>
    </location>
</feature>
<evidence type="ECO:0000256" key="7">
    <source>
        <dbReference type="RuleBase" id="RU369025"/>
    </source>
</evidence>
<accession>A0A437QH39</accession>
<keyword evidence="7" id="KW-0407">Ion channel</keyword>
<reference evidence="10" key="1">
    <citation type="submission" date="2019-01" db="EMBL/GenBank/DDBJ databases">
        <title>Gri0909 isolated from a small marine red alga.</title>
        <authorList>
            <person name="Kim J."/>
            <person name="Jeong S.E."/>
            <person name="Jeon C.O."/>
        </authorList>
    </citation>
    <scope>NUCLEOTIDE SEQUENCE [LARGE SCALE GENOMIC DNA]</scope>
    <source>
        <strain evidence="10">Gri0909</strain>
    </source>
</reference>
<dbReference type="AlphaFoldDB" id="A0A437QH39"/>
<dbReference type="RefSeq" id="WP_127767909.1">
    <property type="nucleotide sequence ID" value="NZ_SADE01000004.1"/>
</dbReference>
<dbReference type="SMART" id="SM00100">
    <property type="entry name" value="cNMP"/>
    <property type="match status" value="1"/>
</dbReference>
<dbReference type="InterPro" id="IPR011066">
    <property type="entry name" value="MscS_channel_C_sf"/>
</dbReference>
<keyword evidence="6 7" id="KW-0472">Membrane</keyword>
<evidence type="ECO:0000256" key="5">
    <source>
        <dbReference type="ARBA" id="ARBA00022989"/>
    </source>
</evidence>
<dbReference type="InterPro" id="IPR023408">
    <property type="entry name" value="MscS_beta-dom_sf"/>
</dbReference>
<keyword evidence="10" id="KW-1185">Reference proteome</keyword>
<dbReference type="Gene3D" id="2.60.120.10">
    <property type="entry name" value="Jelly Rolls"/>
    <property type="match status" value="1"/>
</dbReference>
<evidence type="ECO:0000256" key="2">
    <source>
        <dbReference type="ARBA" id="ARBA00008017"/>
    </source>
</evidence>
<comment type="subcellular location">
    <subcellularLocation>
        <location evidence="7">Cell inner membrane</location>
        <topology evidence="7">Multi-pass membrane protein</topology>
    </subcellularLocation>
    <subcellularLocation>
        <location evidence="1">Cell membrane</location>
        <topology evidence="1">Multi-pass membrane protein</topology>
    </subcellularLocation>
</comment>
<dbReference type="PRINTS" id="PR00103">
    <property type="entry name" value="CAMPKINASE"/>
</dbReference>
<proteinExistence type="inferred from homology"/>
<dbReference type="InterPro" id="IPR018490">
    <property type="entry name" value="cNMP-bd_dom_sf"/>
</dbReference>
<sequence length="493" mass="56547">MVDRREKALKRRARRNGIVLLSRFVLTVMLYVLYEVWHDVIPGADPNLPDSILYILRQVVGVFLFISGAMTINFALRHYFWQGWVASRAEAEVPTLLIDITAFLVWLTTLILTLSVIFDVSVSAFVTTSGIVIAVIGFALRYMISDVFTGIALGLERPINIGDWVQIDDGTLGKVVEINWRATKLKTKNHTGVVIPNTYLATHPFTNFNWPENYFRAEFEIVLGYDVTVHQAERILLSAINQVDESAAVPQPPNIRVKEYTARGINWQVRFWVPRHEDFGPIRHKIAHNVLRNLHFAGLRVPHDMLDLTRSIQEGDEHDPIKRDVMFLRDVHLFDSMSDDELEKLRSRMSERLCIQGEAIVRQGEEGDSLFLIREGYLDVFIDNEDGDRLMVGHLMPGMFFGEMSLLTGARRAATVIPSVDAMVFQIRKDDIRSFLEESEDLVRQLSLALAERQMLNDRKLTEGLPPQDMERERQTAADRLFQKIQGYFGLMY</sequence>
<evidence type="ECO:0000256" key="6">
    <source>
        <dbReference type="ARBA" id="ARBA00023136"/>
    </source>
</evidence>
<comment type="caution">
    <text evidence="9">The sequence shown here is derived from an EMBL/GenBank/DDBJ whole genome shotgun (WGS) entry which is preliminary data.</text>
</comment>
<dbReference type="Pfam" id="PF00027">
    <property type="entry name" value="cNMP_binding"/>
    <property type="match status" value="1"/>
</dbReference>
<dbReference type="GO" id="GO:0008381">
    <property type="term" value="F:mechanosensitive monoatomic ion channel activity"/>
    <property type="evidence" value="ECO:0007669"/>
    <property type="project" value="InterPro"/>
</dbReference>
<dbReference type="SUPFAM" id="SSF51206">
    <property type="entry name" value="cAMP-binding domain-like"/>
    <property type="match status" value="1"/>
</dbReference>
<keyword evidence="7" id="KW-0406">Ion transport</keyword>
<dbReference type="Proteomes" id="UP000287447">
    <property type="component" value="Unassembled WGS sequence"/>
</dbReference>
<keyword evidence="7" id="KW-0813">Transport</keyword>
<dbReference type="InterPro" id="IPR018488">
    <property type="entry name" value="cNMP-bd_CS"/>
</dbReference>
<dbReference type="OrthoDB" id="9775207at2"/>
<evidence type="ECO:0000259" key="8">
    <source>
        <dbReference type="PROSITE" id="PS50042"/>
    </source>
</evidence>
<protein>
    <recommendedName>
        <fullName evidence="7">Small-conductance mechanosensitive channel</fullName>
    </recommendedName>
</protein>
<dbReference type="SUPFAM" id="SSF50182">
    <property type="entry name" value="Sm-like ribonucleoproteins"/>
    <property type="match status" value="1"/>
</dbReference>
<dbReference type="Pfam" id="PF00924">
    <property type="entry name" value="MS_channel_2nd"/>
    <property type="match status" value="1"/>
</dbReference>
<keyword evidence="3" id="KW-1003">Cell membrane</keyword>
<dbReference type="InterPro" id="IPR014710">
    <property type="entry name" value="RmlC-like_jellyroll"/>
</dbReference>
<dbReference type="InterPro" id="IPR049278">
    <property type="entry name" value="MS_channel_C"/>
</dbReference>
<dbReference type="PROSITE" id="PS00888">
    <property type="entry name" value="CNMP_BINDING_1"/>
    <property type="match status" value="1"/>
</dbReference>
<evidence type="ECO:0000256" key="3">
    <source>
        <dbReference type="ARBA" id="ARBA00022475"/>
    </source>
</evidence>
<dbReference type="PROSITE" id="PS50042">
    <property type="entry name" value="CNMP_BINDING_3"/>
    <property type="match status" value="1"/>
</dbReference>
<dbReference type="GO" id="GO:0005886">
    <property type="term" value="C:plasma membrane"/>
    <property type="evidence" value="ECO:0007669"/>
    <property type="project" value="UniProtKB-SubCell"/>
</dbReference>
<comment type="subunit">
    <text evidence="7">Homoheptamer.</text>
</comment>
<dbReference type="Gene3D" id="2.30.30.60">
    <property type="match status" value="1"/>
</dbReference>
<dbReference type="CDD" id="cd00038">
    <property type="entry name" value="CAP_ED"/>
    <property type="match status" value="1"/>
</dbReference>
<dbReference type="SUPFAM" id="SSF82689">
    <property type="entry name" value="Mechanosensitive channel protein MscS (YggB), C-terminal domain"/>
    <property type="match status" value="1"/>
</dbReference>
<dbReference type="InterPro" id="IPR045275">
    <property type="entry name" value="MscS_archaea/bacteria_type"/>
</dbReference>
<keyword evidence="5 7" id="KW-1133">Transmembrane helix</keyword>
<dbReference type="Pfam" id="PF21082">
    <property type="entry name" value="MS_channel_3rd"/>
    <property type="match status" value="1"/>
</dbReference>
<dbReference type="PANTHER" id="PTHR30221">
    <property type="entry name" value="SMALL-CONDUCTANCE MECHANOSENSITIVE CHANNEL"/>
    <property type="match status" value="1"/>
</dbReference>
<comment type="similarity">
    <text evidence="2 7">Belongs to the MscS (TC 1.A.23) family.</text>
</comment>
<gene>
    <name evidence="9" type="ORF">EOI86_22365</name>
</gene>
<feature type="transmembrane region" description="Helical" evidence="7">
    <location>
        <begin position="16"/>
        <end position="34"/>
    </location>
</feature>
<evidence type="ECO:0000313" key="9">
    <source>
        <dbReference type="EMBL" id="RVU33879.1"/>
    </source>
</evidence>
<dbReference type="Gene3D" id="1.10.287.1260">
    <property type="match status" value="1"/>
</dbReference>
<evidence type="ECO:0000313" key="10">
    <source>
        <dbReference type="Proteomes" id="UP000287447"/>
    </source>
</evidence>